<dbReference type="Proteomes" id="UP000315759">
    <property type="component" value="Unassembled WGS sequence"/>
</dbReference>
<feature type="domain" description="DNA primase DnaG DnaB-binding" evidence="2">
    <location>
        <begin position="57"/>
        <end position="187"/>
    </location>
</feature>
<proteinExistence type="predicted"/>
<comment type="caution">
    <text evidence="3">The sequence shown here is derived from an EMBL/GenBank/DDBJ whole genome shotgun (WGS) entry which is preliminary data.</text>
</comment>
<dbReference type="GO" id="GO:0006269">
    <property type="term" value="P:DNA replication, synthesis of primer"/>
    <property type="evidence" value="ECO:0007669"/>
    <property type="project" value="InterPro"/>
</dbReference>
<reference evidence="3 4" key="1">
    <citation type="submission" date="2018-10" db="EMBL/GenBank/DDBJ databases">
        <title>Draft genome of Mycobacterium hodleri strain B.</title>
        <authorList>
            <person name="Amande T.J."/>
            <person name="Mcgenity T.J."/>
        </authorList>
    </citation>
    <scope>NUCLEOTIDE SEQUENCE [LARGE SCALE GENOMIC DNA]</scope>
    <source>
        <strain evidence="3 4">B</strain>
    </source>
</reference>
<dbReference type="Pfam" id="PF08278">
    <property type="entry name" value="DnaG_DnaB_bind"/>
    <property type="match status" value="1"/>
</dbReference>
<evidence type="ECO:0000313" key="3">
    <source>
        <dbReference type="EMBL" id="TQR82876.1"/>
    </source>
</evidence>
<name>A0A544VSC3_9MYCO</name>
<evidence type="ECO:0000256" key="1">
    <source>
        <dbReference type="SAM" id="MobiDB-lite"/>
    </source>
</evidence>
<dbReference type="SMART" id="SM00766">
    <property type="entry name" value="DnaG_DnaB_bind"/>
    <property type="match status" value="1"/>
</dbReference>
<accession>A0A544VSC3</accession>
<gene>
    <name evidence="3" type="ORF">D8S82_30020</name>
</gene>
<evidence type="ECO:0000259" key="2">
    <source>
        <dbReference type="SMART" id="SM00766"/>
    </source>
</evidence>
<dbReference type="InterPro" id="IPR013173">
    <property type="entry name" value="DNA_primase_DnaG_DnaB-bd_dom"/>
</dbReference>
<feature type="non-terminal residue" evidence="3">
    <location>
        <position position="1"/>
    </location>
</feature>
<organism evidence="3 4">
    <name type="scientific">Mycolicibacterium hodleri</name>
    <dbReference type="NCBI Taxonomy" id="49897"/>
    <lineage>
        <taxon>Bacteria</taxon>
        <taxon>Bacillati</taxon>
        <taxon>Actinomycetota</taxon>
        <taxon>Actinomycetes</taxon>
        <taxon>Mycobacteriales</taxon>
        <taxon>Mycobacteriaceae</taxon>
        <taxon>Mycolicibacterium</taxon>
    </lineage>
</organism>
<protein>
    <submittedName>
        <fullName evidence="3">DNA primase</fullName>
    </submittedName>
</protein>
<dbReference type="AlphaFoldDB" id="A0A544VSC3"/>
<dbReference type="EMBL" id="VIFX01000057">
    <property type="protein sequence ID" value="TQR82876.1"/>
    <property type="molecule type" value="Genomic_DNA"/>
</dbReference>
<keyword evidence="4" id="KW-1185">Reference proteome</keyword>
<evidence type="ECO:0000313" key="4">
    <source>
        <dbReference type="Proteomes" id="UP000315759"/>
    </source>
</evidence>
<sequence length="211" mass="22515">CGSTAPDVAQVIGRVRETAKAGGAAQRRDVRRSAAAAAPTDAVVVARPDPKDPTLWPQREALKAALQYPAIAGPVFDTLTVESFTHPGYAAVRAAVTAAGGMSAGGSGGQWIDSVREQAASPHVANLINELGVEAFRVEDDDRLPRYIGGVLARLQEVWVGREIAEMKSKLQRMSPVDNDEEYNALFGDLVAMETYRRSLLERASGDDLTA</sequence>
<feature type="region of interest" description="Disordered" evidence="1">
    <location>
        <begin position="18"/>
        <end position="40"/>
    </location>
</feature>